<comment type="caution">
    <text evidence="1">The sequence shown here is derived from an EMBL/GenBank/DDBJ whole genome shotgun (WGS) entry which is preliminary data.</text>
</comment>
<protein>
    <submittedName>
        <fullName evidence="1">Uncharacterized protein</fullName>
    </submittedName>
</protein>
<proteinExistence type="predicted"/>
<dbReference type="EMBL" id="JXTC01000355">
    <property type="protein sequence ID" value="PON61518.1"/>
    <property type="molecule type" value="Genomic_DNA"/>
</dbReference>
<reference evidence="2" key="1">
    <citation type="submission" date="2016-06" db="EMBL/GenBank/DDBJ databases">
        <title>Parallel loss of symbiosis genes in relatives of nitrogen-fixing non-legume Parasponia.</title>
        <authorList>
            <person name="Van Velzen R."/>
            <person name="Holmer R."/>
            <person name="Bu F."/>
            <person name="Rutten L."/>
            <person name="Van Zeijl A."/>
            <person name="Liu W."/>
            <person name="Santuari L."/>
            <person name="Cao Q."/>
            <person name="Sharma T."/>
            <person name="Shen D."/>
            <person name="Roswanjaya Y."/>
            <person name="Wardhani T."/>
            <person name="Kalhor M.S."/>
            <person name="Jansen J."/>
            <person name="Van den Hoogen J."/>
            <person name="Gungor B."/>
            <person name="Hartog M."/>
            <person name="Hontelez J."/>
            <person name="Verver J."/>
            <person name="Yang W.-C."/>
            <person name="Schijlen E."/>
            <person name="Repin R."/>
            <person name="Schilthuizen M."/>
            <person name="Schranz E."/>
            <person name="Heidstra R."/>
            <person name="Miyata K."/>
            <person name="Fedorova E."/>
            <person name="Kohlen W."/>
            <person name="Bisseling T."/>
            <person name="Smit S."/>
            <person name="Geurts R."/>
        </authorList>
    </citation>
    <scope>NUCLEOTIDE SEQUENCE [LARGE SCALE GENOMIC DNA]</scope>
    <source>
        <strain evidence="2">cv. RG33-2</strain>
    </source>
</reference>
<evidence type="ECO:0000313" key="1">
    <source>
        <dbReference type="EMBL" id="PON61518.1"/>
    </source>
</evidence>
<evidence type="ECO:0000313" key="2">
    <source>
        <dbReference type="Proteomes" id="UP000237000"/>
    </source>
</evidence>
<name>A0A2P5CKE8_TREOI</name>
<accession>A0A2P5CKE8</accession>
<dbReference type="AlphaFoldDB" id="A0A2P5CKE8"/>
<dbReference type="InParanoid" id="A0A2P5CKE8"/>
<gene>
    <name evidence="1" type="ORF">TorRG33x02_281660</name>
</gene>
<feature type="non-terminal residue" evidence="1">
    <location>
        <position position="1"/>
    </location>
</feature>
<organism evidence="1 2">
    <name type="scientific">Trema orientale</name>
    <name type="common">Charcoal tree</name>
    <name type="synonym">Celtis orientalis</name>
    <dbReference type="NCBI Taxonomy" id="63057"/>
    <lineage>
        <taxon>Eukaryota</taxon>
        <taxon>Viridiplantae</taxon>
        <taxon>Streptophyta</taxon>
        <taxon>Embryophyta</taxon>
        <taxon>Tracheophyta</taxon>
        <taxon>Spermatophyta</taxon>
        <taxon>Magnoliopsida</taxon>
        <taxon>eudicotyledons</taxon>
        <taxon>Gunneridae</taxon>
        <taxon>Pentapetalae</taxon>
        <taxon>rosids</taxon>
        <taxon>fabids</taxon>
        <taxon>Rosales</taxon>
        <taxon>Cannabaceae</taxon>
        <taxon>Trema</taxon>
    </lineage>
</organism>
<sequence length="50" mass="5920">SLPNYTVVNPIMREFAVSVSEALLRGKDRLRAEWERVQWTRWSGAMEARR</sequence>
<dbReference type="Proteomes" id="UP000237000">
    <property type="component" value="Unassembled WGS sequence"/>
</dbReference>
<keyword evidence="2" id="KW-1185">Reference proteome</keyword>